<organism evidence="1 2">
    <name type="scientific">Clostridium saccharobutylicum</name>
    <dbReference type="NCBI Taxonomy" id="169679"/>
    <lineage>
        <taxon>Bacteria</taxon>
        <taxon>Bacillati</taxon>
        <taxon>Bacillota</taxon>
        <taxon>Clostridia</taxon>
        <taxon>Eubacteriales</taxon>
        <taxon>Clostridiaceae</taxon>
        <taxon>Clostridium</taxon>
    </lineage>
</organism>
<dbReference type="RefSeq" id="WP_077864539.1">
    <property type="nucleotide sequence ID" value="NZ_LZYZ01000002.1"/>
</dbReference>
<sequence>MVASSAGLLAEIIDDAEAKGIKKGIEKERISIARKLLKRGQSIDLIMEITELTKDKMDKLQ</sequence>
<protein>
    <recommendedName>
        <fullName evidence="3">Transposase</fullName>
    </recommendedName>
</protein>
<evidence type="ECO:0000313" key="1">
    <source>
        <dbReference type="EMBL" id="OOM14265.1"/>
    </source>
</evidence>
<dbReference type="Proteomes" id="UP000191154">
    <property type="component" value="Unassembled WGS sequence"/>
</dbReference>
<dbReference type="EMBL" id="LZYZ01000002">
    <property type="protein sequence ID" value="OOM14265.1"/>
    <property type="molecule type" value="Genomic_DNA"/>
</dbReference>
<name>A0A1S8NCQ5_CLOSA</name>
<accession>A0A1S8NCQ5</accession>
<evidence type="ECO:0008006" key="3">
    <source>
        <dbReference type="Google" id="ProtNLM"/>
    </source>
</evidence>
<gene>
    <name evidence="1" type="ORF">CLOSAC_11380</name>
</gene>
<evidence type="ECO:0000313" key="2">
    <source>
        <dbReference type="Proteomes" id="UP000191154"/>
    </source>
</evidence>
<proteinExistence type="predicted"/>
<dbReference type="STRING" id="169679.CSACC_17370"/>
<dbReference type="AlphaFoldDB" id="A0A1S8NCQ5"/>
<comment type="caution">
    <text evidence="1">The sequence shown here is derived from an EMBL/GenBank/DDBJ whole genome shotgun (WGS) entry which is preliminary data.</text>
</comment>
<reference evidence="1 2" key="1">
    <citation type="submission" date="2016-05" db="EMBL/GenBank/DDBJ databases">
        <title>Microbial solvent formation.</title>
        <authorList>
            <person name="Poehlein A."/>
            <person name="Montoya Solano J.D."/>
            <person name="Flitsch S."/>
            <person name="Krabben P."/>
            <person name="Duerre P."/>
            <person name="Daniel R."/>
        </authorList>
    </citation>
    <scope>NUCLEOTIDE SEQUENCE [LARGE SCALE GENOMIC DNA]</scope>
    <source>
        <strain evidence="1 2">L1-8</strain>
    </source>
</reference>